<accession>A0A4W5KGZ4</accession>
<dbReference type="GeneTree" id="ENSGT00940000159998"/>
<reference evidence="3" key="3">
    <citation type="submission" date="2025-09" db="UniProtKB">
        <authorList>
            <consortium name="Ensembl"/>
        </authorList>
    </citation>
    <scope>IDENTIFICATION</scope>
</reference>
<dbReference type="GO" id="GO:0005856">
    <property type="term" value="C:cytoskeleton"/>
    <property type="evidence" value="ECO:0007669"/>
    <property type="project" value="UniProtKB-ARBA"/>
</dbReference>
<dbReference type="InterPro" id="IPR051655">
    <property type="entry name" value="FAM161"/>
</dbReference>
<keyword evidence="4" id="KW-1185">Reference proteome</keyword>
<evidence type="ECO:0000313" key="3">
    <source>
        <dbReference type="Ensembl" id="ENSHHUP00000011241.1"/>
    </source>
</evidence>
<reference evidence="4" key="1">
    <citation type="submission" date="2018-06" db="EMBL/GenBank/DDBJ databases">
        <title>Genome assembly of Danube salmon.</title>
        <authorList>
            <person name="Macqueen D.J."/>
            <person name="Gundappa M.K."/>
        </authorList>
    </citation>
    <scope>NUCLEOTIDE SEQUENCE [LARGE SCALE GENOMIC DNA]</scope>
</reference>
<dbReference type="Proteomes" id="UP000314982">
    <property type="component" value="Unassembled WGS sequence"/>
</dbReference>
<evidence type="ECO:0000313" key="4">
    <source>
        <dbReference type="Proteomes" id="UP000314982"/>
    </source>
</evidence>
<dbReference type="GO" id="GO:0044782">
    <property type="term" value="P:cilium organization"/>
    <property type="evidence" value="ECO:0007669"/>
    <property type="project" value="TreeGrafter"/>
</dbReference>
<organism evidence="3 4">
    <name type="scientific">Hucho hucho</name>
    <name type="common">huchen</name>
    <dbReference type="NCBI Taxonomy" id="62062"/>
    <lineage>
        <taxon>Eukaryota</taxon>
        <taxon>Metazoa</taxon>
        <taxon>Chordata</taxon>
        <taxon>Craniata</taxon>
        <taxon>Vertebrata</taxon>
        <taxon>Euteleostomi</taxon>
        <taxon>Actinopterygii</taxon>
        <taxon>Neopterygii</taxon>
        <taxon>Teleostei</taxon>
        <taxon>Protacanthopterygii</taxon>
        <taxon>Salmoniformes</taxon>
        <taxon>Salmonidae</taxon>
        <taxon>Salmoninae</taxon>
        <taxon>Hucho</taxon>
    </lineage>
</organism>
<dbReference type="AlphaFoldDB" id="A0A4W5KGZ4"/>
<feature type="region of interest" description="Disordered" evidence="2">
    <location>
        <begin position="114"/>
        <end position="144"/>
    </location>
</feature>
<dbReference type="STRING" id="62062.ENSHHUP00000011241"/>
<protein>
    <submittedName>
        <fullName evidence="3">Uncharacterized protein</fullName>
    </submittedName>
</protein>
<proteinExistence type="predicted"/>
<dbReference type="Ensembl" id="ENSHHUT00000011592.1">
    <property type="protein sequence ID" value="ENSHHUP00000011241.1"/>
    <property type="gene ID" value="ENSHHUG00000006868.1"/>
</dbReference>
<dbReference type="GO" id="GO:0005929">
    <property type="term" value="C:cilium"/>
    <property type="evidence" value="ECO:0007669"/>
    <property type="project" value="TreeGrafter"/>
</dbReference>
<evidence type="ECO:0000256" key="2">
    <source>
        <dbReference type="SAM" id="MobiDB-lite"/>
    </source>
</evidence>
<dbReference type="PANTHER" id="PTHR21501:SF4">
    <property type="entry name" value="PROTEIN FAM161B"/>
    <property type="match status" value="1"/>
</dbReference>
<dbReference type="PANTHER" id="PTHR21501">
    <property type="entry name" value="PROTEIN FAM-161"/>
    <property type="match status" value="1"/>
</dbReference>
<sequence>MQQGNAVWQLGKRELRTSLSDVSLSFAQITVKISITLSVLWSIRRSVEQRESTEQESAEFMRKHRRTSWAMKKTVAVRAKVMDPHSSLKEVYHEKLKQDRESDQQRIKEYAKELHDMKTRVTDRPHRKTPRLTQSDYAEGSWFE</sequence>
<reference evidence="3" key="2">
    <citation type="submission" date="2025-08" db="UniProtKB">
        <authorList>
            <consortium name="Ensembl"/>
        </authorList>
    </citation>
    <scope>IDENTIFICATION</scope>
</reference>
<keyword evidence="1" id="KW-0175">Coiled coil</keyword>
<name>A0A4W5KGZ4_9TELE</name>
<evidence type="ECO:0000256" key="1">
    <source>
        <dbReference type="ARBA" id="ARBA00023054"/>
    </source>
</evidence>
<feature type="compositionally biased region" description="Basic and acidic residues" evidence="2">
    <location>
        <begin position="114"/>
        <end position="124"/>
    </location>
</feature>